<reference evidence="3 4" key="1">
    <citation type="submission" date="2018-06" db="EMBL/GenBank/DDBJ databases">
        <title>Genomic Encyclopedia of Archaeal and Bacterial Type Strains, Phase II (KMG-II): from individual species to whole genera.</title>
        <authorList>
            <person name="Goeker M."/>
        </authorList>
    </citation>
    <scope>NUCLEOTIDE SEQUENCE [LARGE SCALE GENOMIC DNA]</scope>
    <source>
        <strain evidence="3 4">T4</strain>
    </source>
</reference>
<keyword evidence="4" id="KW-1185">Reference proteome</keyword>
<comment type="caution">
    <text evidence="3">The sequence shown here is derived from an EMBL/GenBank/DDBJ whole genome shotgun (WGS) entry which is preliminary data.</text>
</comment>
<keyword evidence="1" id="KW-0812">Transmembrane</keyword>
<protein>
    <recommendedName>
        <fullName evidence="5">tRNA (Guanine-N1)-methyltransferase</fullName>
    </recommendedName>
</protein>
<evidence type="ECO:0000256" key="1">
    <source>
        <dbReference type="SAM" id="Phobius"/>
    </source>
</evidence>
<keyword evidence="1" id="KW-1133">Transmembrane helix</keyword>
<feature type="transmembrane region" description="Helical" evidence="1">
    <location>
        <begin position="133"/>
        <end position="153"/>
    </location>
</feature>
<keyword evidence="1" id="KW-0472">Membrane</keyword>
<evidence type="ECO:0008006" key="5">
    <source>
        <dbReference type="Google" id="ProtNLM"/>
    </source>
</evidence>
<accession>A0A326RXG7</accession>
<evidence type="ECO:0000256" key="2">
    <source>
        <dbReference type="SAM" id="SignalP"/>
    </source>
</evidence>
<evidence type="ECO:0000313" key="4">
    <source>
        <dbReference type="Proteomes" id="UP000248917"/>
    </source>
</evidence>
<sequence>MIKLIPPTLVVVFFLFHSAVNAQDTTTTQNSLNSGTIASQFEYIYRVSNNFQEYEVVKKANLEKLKSNIMDSLKVLRSEVVDLKTNQAVWNDSIQAMAEKLEKAEIEKNEAIKEKDSFSFLGIPIQKTVYSSMMWMLVAGLGIALGFFSVQFFRSFGRIKKAQQDLELVQEEFDQHRKNTLERERKLKRELIDAQMGKN</sequence>
<dbReference type="EMBL" id="QKTX01000002">
    <property type="protein sequence ID" value="PZV86164.1"/>
    <property type="molecule type" value="Genomic_DNA"/>
</dbReference>
<dbReference type="RefSeq" id="WP_111391331.1">
    <property type="nucleotide sequence ID" value="NZ_JBJINY010000052.1"/>
</dbReference>
<feature type="signal peptide" evidence="2">
    <location>
        <begin position="1"/>
        <end position="22"/>
    </location>
</feature>
<name>A0A326RXG7_9BACT</name>
<dbReference type="OrthoDB" id="981213at2"/>
<evidence type="ECO:0000313" key="3">
    <source>
        <dbReference type="EMBL" id="PZV86164.1"/>
    </source>
</evidence>
<dbReference type="Proteomes" id="UP000248917">
    <property type="component" value="Unassembled WGS sequence"/>
</dbReference>
<feature type="chain" id="PRO_5016396394" description="tRNA (Guanine-N1)-methyltransferase" evidence="2">
    <location>
        <begin position="23"/>
        <end position="199"/>
    </location>
</feature>
<gene>
    <name evidence="3" type="ORF">CLV31_10259</name>
</gene>
<organism evidence="3 4">
    <name type="scientific">Algoriphagus aquaeductus</name>
    <dbReference type="NCBI Taxonomy" id="475299"/>
    <lineage>
        <taxon>Bacteria</taxon>
        <taxon>Pseudomonadati</taxon>
        <taxon>Bacteroidota</taxon>
        <taxon>Cytophagia</taxon>
        <taxon>Cytophagales</taxon>
        <taxon>Cyclobacteriaceae</taxon>
        <taxon>Algoriphagus</taxon>
    </lineage>
</organism>
<proteinExistence type="predicted"/>
<dbReference type="AlphaFoldDB" id="A0A326RXG7"/>
<keyword evidence="2" id="KW-0732">Signal</keyword>